<dbReference type="InterPro" id="IPR029044">
    <property type="entry name" value="Nucleotide-diphossugar_trans"/>
</dbReference>
<protein>
    <submittedName>
        <fullName evidence="3">Nicotine blue oxidoreductase</fullName>
        <ecNumber evidence="3">1.1.1.328</ecNumber>
    </submittedName>
</protein>
<evidence type="ECO:0000313" key="3">
    <source>
        <dbReference type="EMBL" id="MDP9614225.1"/>
    </source>
</evidence>
<evidence type="ECO:0000256" key="1">
    <source>
        <dbReference type="SAM" id="MobiDB-lite"/>
    </source>
</evidence>
<feature type="compositionally biased region" description="Polar residues" evidence="1">
    <location>
        <begin position="210"/>
        <end position="231"/>
    </location>
</feature>
<name>A0ABT9L1I0_9ACTN</name>
<dbReference type="PANTHER" id="PTHR43777">
    <property type="entry name" value="MOLYBDENUM COFACTOR CYTIDYLYLTRANSFERASE"/>
    <property type="match status" value="1"/>
</dbReference>
<feature type="compositionally biased region" description="Basic and acidic residues" evidence="1">
    <location>
        <begin position="233"/>
        <end position="261"/>
    </location>
</feature>
<accession>A0ABT9L1I0</accession>
<gene>
    <name evidence="3" type="ORF">JOF35_006563</name>
</gene>
<feature type="domain" description="MobA-like NTP transferase" evidence="2">
    <location>
        <begin position="13"/>
        <end position="175"/>
    </location>
</feature>
<feature type="region of interest" description="Disordered" evidence="1">
    <location>
        <begin position="210"/>
        <end position="261"/>
    </location>
</feature>
<reference evidence="3 4" key="1">
    <citation type="submission" date="2023-07" db="EMBL/GenBank/DDBJ databases">
        <title>Sequencing the genomes of 1000 actinobacteria strains.</title>
        <authorList>
            <person name="Klenk H.-P."/>
        </authorList>
    </citation>
    <scope>NUCLEOTIDE SEQUENCE [LARGE SCALE GENOMIC DNA]</scope>
    <source>
        <strain evidence="3 4">DSM 41600</strain>
    </source>
</reference>
<dbReference type="Gene3D" id="3.90.550.10">
    <property type="entry name" value="Spore Coat Polysaccharide Biosynthesis Protein SpsA, Chain A"/>
    <property type="match status" value="1"/>
</dbReference>
<dbReference type="EMBL" id="JAURUE010000002">
    <property type="protein sequence ID" value="MDP9614225.1"/>
    <property type="molecule type" value="Genomic_DNA"/>
</dbReference>
<dbReference type="PANTHER" id="PTHR43777:SF1">
    <property type="entry name" value="MOLYBDENUM COFACTOR CYTIDYLYLTRANSFERASE"/>
    <property type="match status" value="1"/>
</dbReference>
<evidence type="ECO:0000259" key="2">
    <source>
        <dbReference type="Pfam" id="PF12804"/>
    </source>
</evidence>
<dbReference type="InterPro" id="IPR025877">
    <property type="entry name" value="MobA-like_NTP_Trfase"/>
</dbReference>
<proteinExistence type="predicted"/>
<dbReference type="GO" id="GO:0016491">
    <property type="term" value="F:oxidoreductase activity"/>
    <property type="evidence" value="ECO:0007669"/>
    <property type="project" value="UniProtKB-KW"/>
</dbReference>
<dbReference type="SUPFAM" id="SSF53448">
    <property type="entry name" value="Nucleotide-diphospho-sugar transferases"/>
    <property type="match status" value="1"/>
</dbReference>
<dbReference type="Proteomes" id="UP001234880">
    <property type="component" value="Unassembled WGS sequence"/>
</dbReference>
<keyword evidence="4" id="KW-1185">Reference proteome</keyword>
<dbReference type="CDD" id="cd04182">
    <property type="entry name" value="GT_2_like_f"/>
    <property type="match status" value="1"/>
</dbReference>
<organism evidence="3 4">
    <name type="scientific">Streptomyces demainii</name>
    <dbReference type="NCBI Taxonomy" id="588122"/>
    <lineage>
        <taxon>Bacteria</taxon>
        <taxon>Bacillati</taxon>
        <taxon>Actinomycetota</taxon>
        <taxon>Actinomycetes</taxon>
        <taxon>Kitasatosporales</taxon>
        <taxon>Streptomycetaceae</taxon>
        <taxon>Streptomyces</taxon>
    </lineage>
</organism>
<sequence length="261" mass="27149">MDRTTDDNPLVAGIVLAAGGGRRLGGRPKALLTHRGRPLVEHAARALREGGCAPVHIVLGAAAEAVRARARLPGYVLVDNPDWEQGMGSSLRAGLGSLAGTGARAALVALVDQPGIGAEAVARVVAAYRSPSTLAAAGYGGERGHPVLFGADRWADIAASAVGDRGARAYLRAHQSAITLVDCSDIARTDDIDTPEDLMLLEGGEATSWEDTSWEATSWEATSCNDTSSLHDASPRDTSRHDASRDGTPRDGTPRDNTSRG</sequence>
<dbReference type="EC" id="1.1.1.328" evidence="3"/>
<dbReference type="Pfam" id="PF12804">
    <property type="entry name" value="NTP_transf_3"/>
    <property type="match status" value="1"/>
</dbReference>
<evidence type="ECO:0000313" key="4">
    <source>
        <dbReference type="Proteomes" id="UP001234880"/>
    </source>
</evidence>
<comment type="caution">
    <text evidence="3">The sequence shown here is derived from an EMBL/GenBank/DDBJ whole genome shotgun (WGS) entry which is preliminary data.</text>
</comment>
<keyword evidence="3" id="KW-0560">Oxidoreductase</keyword>